<organism evidence="1">
    <name type="scientific">marine sediment metagenome</name>
    <dbReference type="NCBI Taxonomy" id="412755"/>
    <lineage>
        <taxon>unclassified sequences</taxon>
        <taxon>metagenomes</taxon>
        <taxon>ecological metagenomes</taxon>
    </lineage>
</organism>
<sequence length="169" mass="19864">MSELLKEFTFEKPPSKIIYFDKEPLKLSNEFMFFHNKNKFRKDLVRLQNLIKSYTKSPLHAAGIRDSYLKEEFSEEYLIIIFATPETIKKANQIIENHSNIEVNKGCFFLKADTNFVLLLSRDMEGLILGIDIIEVILKQILEDYMNQEKFDDYIKICSFELNDCSKSA</sequence>
<comment type="caution">
    <text evidence="1">The sequence shown here is derived from an EMBL/GenBank/DDBJ whole genome shotgun (WGS) entry which is preliminary data.</text>
</comment>
<dbReference type="AlphaFoldDB" id="X1JMS1"/>
<reference evidence="1" key="1">
    <citation type="journal article" date="2014" name="Front. Microbiol.">
        <title>High frequency of phylogenetically diverse reductive dehalogenase-homologous genes in deep subseafloor sedimentary metagenomes.</title>
        <authorList>
            <person name="Kawai M."/>
            <person name="Futagami T."/>
            <person name="Toyoda A."/>
            <person name="Takaki Y."/>
            <person name="Nishi S."/>
            <person name="Hori S."/>
            <person name="Arai W."/>
            <person name="Tsubouchi T."/>
            <person name="Morono Y."/>
            <person name="Uchiyama I."/>
            <person name="Ito T."/>
            <person name="Fujiyama A."/>
            <person name="Inagaki F."/>
            <person name="Takami H."/>
        </authorList>
    </citation>
    <scope>NUCLEOTIDE SEQUENCE</scope>
    <source>
        <strain evidence="1">Expedition CK06-06</strain>
    </source>
</reference>
<protein>
    <submittedName>
        <fullName evidence="1">Uncharacterized protein</fullName>
    </submittedName>
</protein>
<proteinExistence type="predicted"/>
<accession>X1JMS1</accession>
<dbReference type="EMBL" id="BARU01039589">
    <property type="protein sequence ID" value="GAH82760.1"/>
    <property type="molecule type" value="Genomic_DNA"/>
</dbReference>
<gene>
    <name evidence="1" type="ORF">S03H2_61337</name>
</gene>
<evidence type="ECO:0000313" key="1">
    <source>
        <dbReference type="EMBL" id="GAH82760.1"/>
    </source>
</evidence>
<name>X1JMS1_9ZZZZ</name>